<keyword evidence="4" id="KW-1185">Reference proteome</keyword>
<dbReference type="AlphaFoldDB" id="A0A5N5WQJ2"/>
<sequence>MGFLLGYRDLYGLRAEWQAAVGITHSEETSKMRQLVERSPEFTRTLPWAITDEDNGQGPFEPSKLDAPGFAIIQVLASDSSTVWEATNITITGRNLEQRLREVGADSRRVQSFLIANYLADNKDILVLFGYDQNSTLTTDDTEFNYYTYLQIGVEGLRALRSFKAEDQAWGGDHDQIVSYRKPLIGRMLCKVHIWRSTADVDACRPFYEGLSAVDGEYEIWRQIVVSNPEPDRKFVQP</sequence>
<dbReference type="InterPro" id="IPR039461">
    <property type="entry name" value="Peptidase_M49"/>
</dbReference>
<dbReference type="GO" id="GO:0008239">
    <property type="term" value="F:dipeptidyl-peptidase activity"/>
    <property type="evidence" value="ECO:0007669"/>
    <property type="project" value="TreeGrafter"/>
</dbReference>
<dbReference type="PANTHER" id="PTHR23422:SF11">
    <property type="entry name" value="DIPEPTIDYL PEPTIDASE 3"/>
    <property type="match status" value="1"/>
</dbReference>
<proteinExistence type="predicted"/>
<evidence type="ECO:0000256" key="2">
    <source>
        <dbReference type="ARBA" id="ARBA00022801"/>
    </source>
</evidence>
<evidence type="ECO:0000313" key="3">
    <source>
        <dbReference type="EMBL" id="KAB8069450.1"/>
    </source>
</evidence>
<reference evidence="3 4" key="1">
    <citation type="submission" date="2019-04" db="EMBL/GenBank/DDBJ databases">
        <title>Friends and foes A comparative genomics study of 23 Aspergillus species from section Flavi.</title>
        <authorList>
            <consortium name="DOE Joint Genome Institute"/>
            <person name="Kjaerbolling I."/>
            <person name="Vesth T."/>
            <person name="Frisvad J.C."/>
            <person name="Nybo J.L."/>
            <person name="Theobald S."/>
            <person name="Kildgaard S."/>
            <person name="Isbrandt T."/>
            <person name="Kuo A."/>
            <person name="Sato A."/>
            <person name="Lyhne E.K."/>
            <person name="Kogle M.E."/>
            <person name="Wiebenga A."/>
            <person name="Kun R.S."/>
            <person name="Lubbers R.J."/>
            <person name="Makela M.R."/>
            <person name="Barry K."/>
            <person name="Chovatia M."/>
            <person name="Clum A."/>
            <person name="Daum C."/>
            <person name="Haridas S."/>
            <person name="He G."/>
            <person name="LaButti K."/>
            <person name="Lipzen A."/>
            <person name="Mondo S."/>
            <person name="Riley R."/>
            <person name="Salamov A."/>
            <person name="Simmons B.A."/>
            <person name="Magnuson J.K."/>
            <person name="Henrissat B."/>
            <person name="Mortensen U.H."/>
            <person name="Larsen T.O."/>
            <person name="Devries R.P."/>
            <person name="Grigoriev I.V."/>
            <person name="Machida M."/>
            <person name="Baker S.E."/>
            <person name="Andersen M.R."/>
        </authorList>
    </citation>
    <scope>NUCLEOTIDE SEQUENCE [LARGE SCALE GENOMIC DNA]</scope>
    <source>
        <strain evidence="3 4">CBS 151.66</strain>
    </source>
</reference>
<evidence type="ECO:0000256" key="1">
    <source>
        <dbReference type="ARBA" id="ARBA00022723"/>
    </source>
</evidence>
<name>A0A5N5WQJ2_9EURO</name>
<accession>A0A5N5WQJ2</accession>
<dbReference type="GO" id="GO:0046872">
    <property type="term" value="F:metal ion binding"/>
    <property type="evidence" value="ECO:0007669"/>
    <property type="project" value="UniProtKB-KW"/>
</dbReference>
<dbReference type="OrthoDB" id="4509636at2759"/>
<gene>
    <name evidence="3" type="ORF">BDV29DRAFT_161441</name>
</gene>
<dbReference type="Proteomes" id="UP000326565">
    <property type="component" value="Unassembled WGS sequence"/>
</dbReference>
<dbReference type="EMBL" id="ML732341">
    <property type="protein sequence ID" value="KAB8069450.1"/>
    <property type="molecule type" value="Genomic_DNA"/>
</dbReference>
<keyword evidence="2" id="KW-0378">Hydrolase</keyword>
<organism evidence="3 4">
    <name type="scientific">Aspergillus leporis</name>
    <dbReference type="NCBI Taxonomy" id="41062"/>
    <lineage>
        <taxon>Eukaryota</taxon>
        <taxon>Fungi</taxon>
        <taxon>Dikarya</taxon>
        <taxon>Ascomycota</taxon>
        <taxon>Pezizomycotina</taxon>
        <taxon>Eurotiomycetes</taxon>
        <taxon>Eurotiomycetidae</taxon>
        <taxon>Eurotiales</taxon>
        <taxon>Aspergillaceae</taxon>
        <taxon>Aspergillus</taxon>
        <taxon>Aspergillus subgen. Circumdati</taxon>
    </lineage>
</organism>
<dbReference type="Pfam" id="PF03571">
    <property type="entry name" value="Peptidase_M49"/>
    <property type="match status" value="2"/>
</dbReference>
<dbReference type="PANTHER" id="PTHR23422">
    <property type="entry name" value="DIPEPTIDYL PEPTIDASE III-RELATED"/>
    <property type="match status" value="1"/>
</dbReference>
<dbReference type="GO" id="GO:0005737">
    <property type="term" value="C:cytoplasm"/>
    <property type="evidence" value="ECO:0007669"/>
    <property type="project" value="TreeGrafter"/>
</dbReference>
<evidence type="ECO:0000313" key="4">
    <source>
        <dbReference type="Proteomes" id="UP000326565"/>
    </source>
</evidence>
<keyword evidence="1" id="KW-0479">Metal-binding</keyword>
<protein>
    <submittedName>
        <fullName evidence="3">Uncharacterized protein</fullName>
    </submittedName>
</protein>